<dbReference type="RefSeq" id="WP_142280989.1">
    <property type="nucleotide sequence ID" value="NZ_JACKRZ010000174.1"/>
</dbReference>
<comment type="caution">
    <text evidence="2">The sequence shown here is derived from an EMBL/GenBank/DDBJ whole genome shotgun (WGS) entry which is preliminary data.</text>
</comment>
<accession>A0A1X1ZWP4</accession>
<proteinExistence type="predicted"/>
<evidence type="ECO:0000256" key="1">
    <source>
        <dbReference type="SAM" id="Phobius"/>
    </source>
</evidence>
<reference evidence="2 3" key="1">
    <citation type="submission" date="2016-01" db="EMBL/GenBank/DDBJ databases">
        <title>The new phylogeny of the genus Mycobacterium.</title>
        <authorList>
            <person name="Tarcisio F."/>
            <person name="Conor M."/>
            <person name="Antonella G."/>
            <person name="Elisabetta G."/>
            <person name="Giulia F.S."/>
            <person name="Sara T."/>
            <person name="Anna F."/>
            <person name="Clotilde B."/>
            <person name="Roberto B."/>
            <person name="Veronica D.S."/>
            <person name="Fabio R."/>
            <person name="Monica P."/>
            <person name="Olivier J."/>
            <person name="Enrico T."/>
            <person name="Nicola S."/>
        </authorList>
    </citation>
    <scope>NUCLEOTIDE SEQUENCE [LARGE SCALE GENOMIC DNA]</scope>
    <source>
        <strain evidence="2 3">DSM 44572</strain>
    </source>
</reference>
<dbReference type="EMBL" id="LQPJ01000059">
    <property type="protein sequence ID" value="ORW28593.1"/>
    <property type="molecule type" value="Genomic_DNA"/>
</dbReference>
<dbReference type="InterPro" id="IPR036927">
    <property type="entry name" value="Cyt_c_oxase-like_su1_sf"/>
</dbReference>
<feature type="transmembrane region" description="Helical" evidence="1">
    <location>
        <begin position="82"/>
        <end position="108"/>
    </location>
</feature>
<keyword evidence="3" id="KW-1185">Reference proteome</keyword>
<dbReference type="AlphaFoldDB" id="A0A1X1ZWP4"/>
<dbReference type="OrthoDB" id="4753909at2"/>
<protein>
    <recommendedName>
        <fullName evidence="4">DUF4190 domain-containing protein</fullName>
    </recommendedName>
</protein>
<evidence type="ECO:0000313" key="2">
    <source>
        <dbReference type="EMBL" id="ORW28593.1"/>
    </source>
</evidence>
<feature type="transmembrane region" description="Helical" evidence="1">
    <location>
        <begin position="49"/>
        <end position="70"/>
    </location>
</feature>
<gene>
    <name evidence="2" type="ORF">AWC19_27005</name>
</gene>
<organism evidence="2 3">
    <name type="scientific">Mycobacterium palustre</name>
    <dbReference type="NCBI Taxonomy" id="153971"/>
    <lineage>
        <taxon>Bacteria</taxon>
        <taxon>Bacillati</taxon>
        <taxon>Actinomycetota</taxon>
        <taxon>Actinomycetes</taxon>
        <taxon>Mycobacteriales</taxon>
        <taxon>Mycobacteriaceae</taxon>
        <taxon>Mycobacterium</taxon>
        <taxon>Mycobacterium simiae complex</taxon>
    </lineage>
</organism>
<sequence>MTETLDGPLPQSARLSVASLALAIVGLAVFCSAYVAAGFQVGAVDNVDLIAAALAGGLLGSGAVAIGVIARRRAKRGHGARPGVALAGIMVGLLATLLPALILAALAFTMYSSYEDFNSCVKGSGHPTYLCLKECPVFLDSWCRSRIGW</sequence>
<dbReference type="Gene3D" id="1.20.210.10">
    <property type="entry name" value="Cytochrome c oxidase-like, subunit I domain"/>
    <property type="match status" value="1"/>
</dbReference>
<keyword evidence="1" id="KW-1133">Transmembrane helix</keyword>
<keyword evidence="1" id="KW-0472">Membrane</keyword>
<name>A0A1X1ZWP4_9MYCO</name>
<dbReference type="Proteomes" id="UP000193529">
    <property type="component" value="Unassembled WGS sequence"/>
</dbReference>
<evidence type="ECO:0000313" key="3">
    <source>
        <dbReference type="Proteomes" id="UP000193529"/>
    </source>
</evidence>
<keyword evidence="1" id="KW-0812">Transmembrane</keyword>
<evidence type="ECO:0008006" key="4">
    <source>
        <dbReference type="Google" id="ProtNLM"/>
    </source>
</evidence>
<feature type="transmembrane region" description="Helical" evidence="1">
    <location>
        <begin position="12"/>
        <end position="37"/>
    </location>
</feature>